<dbReference type="GO" id="GO:0009927">
    <property type="term" value="F:histidine phosphotransfer kinase activity"/>
    <property type="evidence" value="ECO:0007669"/>
    <property type="project" value="TreeGrafter"/>
</dbReference>
<organism evidence="6">
    <name type="scientific">marine sediment metagenome</name>
    <dbReference type="NCBI Taxonomy" id="412755"/>
    <lineage>
        <taxon>unclassified sequences</taxon>
        <taxon>metagenomes</taxon>
        <taxon>ecological metagenomes</taxon>
    </lineage>
</organism>
<dbReference type="EC" id="2.7.13.3" evidence="2"/>
<evidence type="ECO:0000256" key="4">
    <source>
        <dbReference type="ARBA" id="ARBA00022777"/>
    </source>
</evidence>
<dbReference type="Gene3D" id="3.30.565.10">
    <property type="entry name" value="Histidine kinase-like ATPase, C-terminal domain"/>
    <property type="match status" value="1"/>
</dbReference>
<dbReference type="InterPro" id="IPR036890">
    <property type="entry name" value="HATPase_C_sf"/>
</dbReference>
<evidence type="ECO:0000256" key="3">
    <source>
        <dbReference type="ARBA" id="ARBA00022679"/>
    </source>
</evidence>
<dbReference type="Pfam" id="PF02518">
    <property type="entry name" value="HATPase_c"/>
    <property type="match status" value="1"/>
</dbReference>
<evidence type="ECO:0000259" key="5">
    <source>
        <dbReference type="PROSITE" id="PS50109"/>
    </source>
</evidence>
<comment type="caution">
    <text evidence="6">The sequence shown here is derived from an EMBL/GenBank/DDBJ whole genome shotgun (WGS) entry which is preliminary data.</text>
</comment>
<keyword evidence="3" id="KW-0808">Transferase</keyword>
<dbReference type="PRINTS" id="PR00344">
    <property type="entry name" value="BCTRLSENSOR"/>
</dbReference>
<proteinExistence type="predicted"/>
<comment type="catalytic activity">
    <reaction evidence="1">
        <text>ATP + protein L-histidine = ADP + protein N-phospho-L-histidine.</text>
        <dbReference type="EC" id="2.7.13.3"/>
    </reaction>
</comment>
<evidence type="ECO:0000256" key="2">
    <source>
        <dbReference type="ARBA" id="ARBA00012438"/>
    </source>
</evidence>
<dbReference type="PROSITE" id="PS50109">
    <property type="entry name" value="HIS_KIN"/>
    <property type="match status" value="1"/>
</dbReference>
<evidence type="ECO:0000256" key="1">
    <source>
        <dbReference type="ARBA" id="ARBA00000085"/>
    </source>
</evidence>
<dbReference type="PANTHER" id="PTHR43047">
    <property type="entry name" value="TWO-COMPONENT HISTIDINE PROTEIN KINASE"/>
    <property type="match status" value="1"/>
</dbReference>
<dbReference type="GO" id="GO:0005886">
    <property type="term" value="C:plasma membrane"/>
    <property type="evidence" value="ECO:0007669"/>
    <property type="project" value="TreeGrafter"/>
</dbReference>
<name>A0A0F9F946_9ZZZZ</name>
<dbReference type="AlphaFoldDB" id="A0A0F9F946"/>
<dbReference type="GO" id="GO:0000155">
    <property type="term" value="F:phosphorelay sensor kinase activity"/>
    <property type="evidence" value="ECO:0007669"/>
    <property type="project" value="TreeGrafter"/>
</dbReference>
<feature type="domain" description="Histidine kinase" evidence="5">
    <location>
        <begin position="1"/>
        <end position="82"/>
    </location>
</feature>
<dbReference type="InterPro" id="IPR005467">
    <property type="entry name" value="His_kinase_dom"/>
</dbReference>
<keyword evidence="4" id="KW-0418">Kinase</keyword>
<gene>
    <name evidence="6" type="ORF">LCGC14_2058990</name>
</gene>
<evidence type="ECO:0000313" key="6">
    <source>
        <dbReference type="EMBL" id="KKL75031.1"/>
    </source>
</evidence>
<dbReference type="InterPro" id="IPR004358">
    <property type="entry name" value="Sig_transdc_His_kin-like_C"/>
</dbReference>
<dbReference type="PANTHER" id="PTHR43047:SF72">
    <property type="entry name" value="OSMOSENSING HISTIDINE PROTEIN KINASE SLN1"/>
    <property type="match status" value="1"/>
</dbReference>
<reference evidence="6" key="1">
    <citation type="journal article" date="2015" name="Nature">
        <title>Complex archaea that bridge the gap between prokaryotes and eukaryotes.</title>
        <authorList>
            <person name="Spang A."/>
            <person name="Saw J.H."/>
            <person name="Jorgensen S.L."/>
            <person name="Zaremba-Niedzwiedzka K."/>
            <person name="Martijn J."/>
            <person name="Lind A.E."/>
            <person name="van Eijk R."/>
            <person name="Schleper C."/>
            <person name="Guy L."/>
            <person name="Ettema T.J."/>
        </authorList>
    </citation>
    <scope>NUCLEOTIDE SEQUENCE</scope>
</reference>
<sequence>MQIDIIIKDTGVGLVQEEKNKLFQKFGKIERYGMGLDVDIEGAGLGLYISKEIVELHGGQILVESEGKNKGSTFIIQLNKITDKFQ</sequence>
<protein>
    <recommendedName>
        <fullName evidence="2">histidine kinase</fullName>
        <ecNumber evidence="2">2.7.13.3</ecNumber>
    </recommendedName>
</protein>
<dbReference type="SUPFAM" id="SSF55874">
    <property type="entry name" value="ATPase domain of HSP90 chaperone/DNA topoisomerase II/histidine kinase"/>
    <property type="match status" value="1"/>
</dbReference>
<accession>A0A0F9F946</accession>
<dbReference type="InterPro" id="IPR003594">
    <property type="entry name" value="HATPase_dom"/>
</dbReference>
<dbReference type="EMBL" id="LAZR01024470">
    <property type="protein sequence ID" value="KKL75031.1"/>
    <property type="molecule type" value="Genomic_DNA"/>
</dbReference>